<dbReference type="Proteomes" id="UP001139290">
    <property type="component" value="Unassembled WGS sequence"/>
</dbReference>
<gene>
    <name evidence="2" type="ORF">LOD26_24085</name>
</gene>
<comment type="caution">
    <text evidence="2">The sequence shown here is derived from an EMBL/GenBank/DDBJ whole genome shotgun (WGS) entry which is preliminary data.</text>
</comment>
<dbReference type="InterPro" id="IPR058240">
    <property type="entry name" value="rSAM_sf"/>
</dbReference>
<keyword evidence="3" id="KW-1185">Reference proteome</keyword>
<evidence type="ECO:0000313" key="3">
    <source>
        <dbReference type="Proteomes" id="UP001139290"/>
    </source>
</evidence>
<evidence type="ECO:0000313" key="2">
    <source>
        <dbReference type="EMBL" id="MCO5784363.1"/>
    </source>
</evidence>
<dbReference type="InterPro" id="IPR013785">
    <property type="entry name" value="Aldolase_TIM"/>
</dbReference>
<comment type="cofactor">
    <cofactor evidence="1">
        <name>[4Fe-4S] cluster</name>
        <dbReference type="ChEBI" id="CHEBI:49883"/>
    </cofactor>
</comment>
<proteinExistence type="predicted"/>
<dbReference type="RefSeq" id="WP_252839020.1">
    <property type="nucleotide sequence ID" value="NZ_JAJJVQ010000013.1"/>
</dbReference>
<evidence type="ECO:0008006" key="4">
    <source>
        <dbReference type="Google" id="ProtNLM"/>
    </source>
</evidence>
<evidence type="ECO:0000256" key="1">
    <source>
        <dbReference type="ARBA" id="ARBA00001966"/>
    </source>
</evidence>
<dbReference type="EMBL" id="JAJJVQ010000013">
    <property type="protein sequence ID" value="MCO5784363.1"/>
    <property type="molecule type" value="Genomic_DNA"/>
</dbReference>
<dbReference type="Gene3D" id="3.20.20.70">
    <property type="entry name" value="Aldolase class I"/>
    <property type="match status" value="1"/>
</dbReference>
<organism evidence="2 3">
    <name type="scientific">Citrobacter meridianamericanus</name>
    <dbReference type="NCBI Taxonomy" id="2894201"/>
    <lineage>
        <taxon>Bacteria</taxon>
        <taxon>Pseudomonadati</taxon>
        <taxon>Pseudomonadota</taxon>
        <taxon>Gammaproteobacteria</taxon>
        <taxon>Enterobacterales</taxon>
        <taxon>Enterobacteriaceae</taxon>
        <taxon>Citrobacter</taxon>
    </lineage>
</organism>
<accession>A0ABT1BF74</accession>
<sequence>MSEVLRNDIFRYTAGLPVQQGFYRLCKSKPENPQFYLPNLLVSETELDSRLPAYFADYVVSSSRSSVHDYLVGSVGAFDETVRGLINAGNSGINIELRIIPTLANYMELDKIIEFSSRVFSNINQISLMGLESIGWARKNWSSIFIEHDSYSEKILSAIGSAQRAGIPLKIFNYPLCHLPERAWEFATQSISDWKNYYPKECDECTQRSSCAGYFSSSKGRFHQPPRPIL</sequence>
<dbReference type="SUPFAM" id="SSF102114">
    <property type="entry name" value="Radical SAM enzymes"/>
    <property type="match status" value="1"/>
</dbReference>
<name>A0ABT1BF74_9ENTR</name>
<reference evidence="2" key="1">
    <citation type="submission" date="2021-11" db="EMBL/GenBank/DDBJ databases">
        <title>Citrobacter meridianamericanus sp. nov. isolated from soil.</title>
        <authorList>
            <person name="Furlan J.P.R."/>
            <person name="Stehling E.G."/>
        </authorList>
    </citation>
    <scope>NUCLEOTIDE SEQUENCE</scope>
    <source>
        <strain evidence="2">BR102</strain>
    </source>
</reference>
<protein>
    <recommendedName>
        <fullName evidence="4">His-Xaa-Ser system radical SAM maturase HxsC</fullName>
    </recommendedName>
</protein>